<dbReference type="PANTHER" id="PTHR33332">
    <property type="entry name" value="REVERSE TRANSCRIPTASE DOMAIN-CONTAINING PROTEIN"/>
    <property type="match status" value="1"/>
</dbReference>
<dbReference type="PROSITE" id="PS50878">
    <property type="entry name" value="RT_POL"/>
    <property type="match status" value="1"/>
</dbReference>
<keyword evidence="2" id="KW-0808">Transferase</keyword>
<dbReference type="InterPro" id="IPR000477">
    <property type="entry name" value="RT_dom"/>
</dbReference>
<dbReference type="Proteomes" id="UP000233556">
    <property type="component" value="Unassembled WGS sequence"/>
</dbReference>
<keyword evidence="2" id="KW-0695">RNA-directed DNA polymerase</keyword>
<dbReference type="EMBL" id="KZ506227">
    <property type="protein sequence ID" value="PKU40657.1"/>
    <property type="molecule type" value="Genomic_DNA"/>
</dbReference>
<dbReference type="CDD" id="cd01650">
    <property type="entry name" value="RT_nLTR_like"/>
    <property type="match status" value="1"/>
</dbReference>
<organism evidence="2 3">
    <name type="scientific">Limosa lapponica baueri</name>
    <dbReference type="NCBI Taxonomy" id="1758121"/>
    <lineage>
        <taxon>Eukaryota</taxon>
        <taxon>Metazoa</taxon>
        <taxon>Chordata</taxon>
        <taxon>Craniata</taxon>
        <taxon>Vertebrata</taxon>
        <taxon>Euteleostomi</taxon>
        <taxon>Archelosauria</taxon>
        <taxon>Archosauria</taxon>
        <taxon>Dinosauria</taxon>
        <taxon>Saurischia</taxon>
        <taxon>Theropoda</taxon>
        <taxon>Coelurosauria</taxon>
        <taxon>Aves</taxon>
        <taxon>Neognathae</taxon>
        <taxon>Neoaves</taxon>
        <taxon>Charadriiformes</taxon>
        <taxon>Scolopacidae</taxon>
        <taxon>Limosa</taxon>
    </lineage>
</organism>
<dbReference type="Pfam" id="PF00078">
    <property type="entry name" value="RVT_1"/>
    <property type="match status" value="1"/>
</dbReference>
<gene>
    <name evidence="2" type="ORF">llap_9040</name>
</gene>
<accession>A0A2I0U3M1</accession>
<dbReference type="SUPFAM" id="SSF56672">
    <property type="entry name" value="DNA/RNA polymerases"/>
    <property type="match status" value="1"/>
</dbReference>
<evidence type="ECO:0000313" key="2">
    <source>
        <dbReference type="EMBL" id="PKU40657.1"/>
    </source>
</evidence>
<feature type="domain" description="Reverse transcriptase" evidence="1">
    <location>
        <begin position="1"/>
        <end position="221"/>
    </location>
</feature>
<sequence length="411" mass="47165">MEQIILEFLLRHTENKEVIGDSQHSFTKGKSCLTNLVAFYHTATDLVDKGRATDVIYPDLCKAFDTVPQDFLVSKLESHGLDGWTTWWIRNWLDGHTQRVVVNGSMSNWQPVTSGAPQGSVLGPVLFNIFVGNMDSGIECTLSKFADDTKLGGMVNTLEGKDAIQRDLDRLERWACANCMKFNQAKCRVLHLGRGNPRHKYRLGGEWPESSPEGKDLGVLVDEKLNMSWQSALAAQKANRILGCTKRSMARRSQEVILPLYSALVRLHLEYCVQLWSPQHRKDMDLSERVQRRAMKMIRGMKHLPYKDRLRELGLFSLEKRRLRGDLLAAYQYLKEAYRRTGEGLFVRKCSDRTRGNGFKLEEGRFRVDIRKKFFTVRVVKHWNRLPREAVDAPPLEVFKARLDGALSNQL</sequence>
<dbReference type="GO" id="GO:0003964">
    <property type="term" value="F:RNA-directed DNA polymerase activity"/>
    <property type="evidence" value="ECO:0007669"/>
    <property type="project" value="UniProtKB-KW"/>
</dbReference>
<evidence type="ECO:0000313" key="3">
    <source>
        <dbReference type="Proteomes" id="UP000233556"/>
    </source>
</evidence>
<dbReference type="OrthoDB" id="416454at2759"/>
<dbReference type="AlphaFoldDB" id="A0A2I0U3M1"/>
<proteinExistence type="predicted"/>
<evidence type="ECO:0000259" key="1">
    <source>
        <dbReference type="PROSITE" id="PS50878"/>
    </source>
</evidence>
<reference evidence="3" key="1">
    <citation type="submission" date="2017-11" db="EMBL/GenBank/DDBJ databases">
        <authorList>
            <person name="Lima N.C."/>
            <person name="Parody-Merino A.M."/>
            <person name="Battley P.F."/>
            <person name="Fidler A.E."/>
            <person name="Prosdocimi F."/>
        </authorList>
    </citation>
    <scope>NUCLEOTIDE SEQUENCE [LARGE SCALE GENOMIC DNA]</scope>
</reference>
<dbReference type="InterPro" id="IPR043502">
    <property type="entry name" value="DNA/RNA_pol_sf"/>
</dbReference>
<name>A0A2I0U3M1_LIMLA</name>
<keyword evidence="3" id="KW-1185">Reference proteome</keyword>
<keyword evidence="2" id="KW-0548">Nucleotidyltransferase</keyword>
<reference evidence="3" key="2">
    <citation type="submission" date="2017-12" db="EMBL/GenBank/DDBJ databases">
        <title>Genome sequence of the Bar-tailed Godwit (Limosa lapponica baueri).</title>
        <authorList>
            <person name="Lima N.C.B."/>
            <person name="Parody-Merino A.M."/>
            <person name="Battley P.F."/>
            <person name="Fidler A.E."/>
            <person name="Prosdocimi F."/>
        </authorList>
    </citation>
    <scope>NUCLEOTIDE SEQUENCE [LARGE SCALE GENOMIC DNA]</scope>
</reference>
<protein>
    <submittedName>
        <fullName evidence="2">Rna-directed dna polymerase from mobile element jockey-like</fullName>
    </submittedName>
</protein>